<keyword evidence="1" id="KW-0472">Membrane</keyword>
<evidence type="ECO:0000256" key="1">
    <source>
        <dbReference type="SAM" id="Phobius"/>
    </source>
</evidence>
<keyword evidence="3" id="KW-1185">Reference proteome</keyword>
<feature type="transmembrane region" description="Helical" evidence="1">
    <location>
        <begin position="32"/>
        <end position="49"/>
    </location>
</feature>
<dbReference type="RefSeq" id="WP_175534143.1">
    <property type="nucleotide sequence ID" value="NZ_FOSQ01000013.1"/>
</dbReference>
<dbReference type="EMBL" id="FOSQ01000013">
    <property type="protein sequence ID" value="SFK99035.1"/>
    <property type="molecule type" value="Genomic_DNA"/>
</dbReference>
<keyword evidence="1" id="KW-1133">Transmembrane helix</keyword>
<dbReference type="STRING" id="1123062.SAMN02745775_11387"/>
<evidence type="ECO:0000313" key="3">
    <source>
        <dbReference type="Proteomes" id="UP000199473"/>
    </source>
</evidence>
<dbReference type="AlphaFoldDB" id="A0A1I4DZY0"/>
<protein>
    <submittedName>
        <fullName evidence="2">MYXO-CTERM domain-containing protein</fullName>
    </submittedName>
</protein>
<sequence length="71" mass="7963">MVGYYVTAACCLFLLVMMPIWSGRSDQSTYPFWVIALLGLVVLLVPVFVRRRRREGAAAPGDPTVSMENRD</sequence>
<name>A0A1I4DZY0_9PROT</name>
<organism evidence="2 3">
    <name type="scientific">Falsiroseomonas stagni DSM 19981</name>
    <dbReference type="NCBI Taxonomy" id="1123062"/>
    <lineage>
        <taxon>Bacteria</taxon>
        <taxon>Pseudomonadati</taxon>
        <taxon>Pseudomonadota</taxon>
        <taxon>Alphaproteobacteria</taxon>
        <taxon>Acetobacterales</taxon>
        <taxon>Roseomonadaceae</taxon>
        <taxon>Falsiroseomonas</taxon>
    </lineage>
</organism>
<keyword evidence="1" id="KW-0812">Transmembrane</keyword>
<accession>A0A1I4DZY0</accession>
<dbReference type="Proteomes" id="UP000199473">
    <property type="component" value="Unassembled WGS sequence"/>
</dbReference>
<proteinExistence type="predicted"/>
<reference evidence="2 3" key="1">
    <citation type="submission" date="2016-10" db="EMBL/GenBank/DDBJ databases">
        <authorList>
            <person name="de Groot N.N."/>
        </authorList>
    </citation>
    <scope>NUCLEOTIDE SEQUENCE [LARGE SCALE GENOMIC DNA]</scope>
    <source>
        <strain evidence="2 3">DSM 19981</strain>
    </source>
</reference>
<evidence type="ECO:0000313" key="2">
    <source>
        <dbReference type="EMBL" id="SFK99035.1"/>
    </source>
</evidence>
<gene>
    <name evidence="2" type="ORF">SAMN02745775_11387</name>
</gene>